<dbReference type="Proteomes" id="UP000225379">
    <property type="component" value="Unassembled WGS sequence"/>
</dbReference>
<comment type="caution">
    <text evidence="1">The sequence shown here is derived from an EMBL/GenBank/DDBJ whole genome shotgun (WGS) entry which is preliminary data.</text>
</comment>
<organism evidence="1 2">
    <name type="scientific">Azospirillum palustre</name>
    <dbReference type="NCBI Taxonomy" id="2044885"/>
    <lineage>
        <taxon>Bacteria</taxon>
        <taxon>Pseudomonadati</taxon>
        <taxon>Pseudomonadota</taxon>
        <taxon>Alphaproteobacteria</taxon>
        <taxon>Rhodospirillales</taxon>
        <taxon>Azospirillaceae</taxon>
        <taxon>Azospirillum</taxon>
    </lineage>
</organism>
<accession>A0A2B8B891</accession>
<proteinExistence type="predicted"/>
<dbReference type="EMBL" id="PDKW01000043">
    <property type="protein sequence ID" value="PGH54151.1"/>
    <property type="molecule type" value="Genomic_DNA"/>
</dbReference>
<sequence>MLTVSGEQFGEMSRQDLTQFVEFLYEDLLPEFPELFLSLPRSVACRMLRQGVERARAWGFVEAGGIAAFVRLMALIGADFDEHPMVADVLADIAEADETKRLSALIDGLTEADLEEAYEDADDRAWFAPDDTPGWTVATLCWTFSELSAVRPEERLYALAAAAAEKARKLGLEDNDAVPVIAACIAFYGDDFDGPSGPSWCRDVLPRPDLPPTVRLELLRARIALDTGRTI</sequence>
<gene>
    <name evidence="1" type="ORF">CRT60_30500</name>
</gene>
<evidence type="ECO:0000313" key="1">
    <source>
        <dbReference type="EMBL" id="PGH54151.1"/>
    </source>
</evidence>
<reference evidence="2" key="1">
    <citation type="submission" date="2017-10" db="EMBL/GenBank/DDBJ databases">
        <authorList>
            <person name="Kravchenko I.K."/>
            <person name="Grouzdev D.S."/>
        </authorList>
    </citation>
    <scope>NUCLEOTIDE SEQUENCE [LARGE SCALE GENOMIC DNA]</scope>
    <source>
        <strain evidence="2">B2</strain>
    </source>
</reference>
<dbReference type="AlphaFoldDB" id="A0A2B8B891"/>
<dbReference type="RefSeq" id="WP_098740196.1">
    <property type="nucleotide sequence ID" value="NZ_PDKW01000043.1"/>
</dbReference>
<protein>
    <submittedName>
        <fullName evidence="1">Uncharacterized protein</fullName>
    </submittedName>
</protein>
<keyword evidence="2" id="KW-1185">Reference proteome</keyword>
<evidence type="ECO:0000313" key="2">
    <source>
        <dbReference type="Proteomes" id="UP000225379"/>
    </source>
</evidence>
<name>A0A2B8B891_9PROT</name>